<dbReference type="InterPro" id="IPR008571">
    <property type="entry name" value="HerA-like"/>
</dbReference>
<sequence>MTEMMGSDAFAMSAPAVLVGAPIGIVLEIAGSSSQVMIDSHALVATAGSSDPAIAGAGSVGSQIKMRVGGTWLIANIRSLRLVGGANALEDGRIVAQVDFLGEGDEERLTGKLYKFRRGVTRYPNPGCEVFPVSTADLKQIYAAEDRATIEIGTVYPTRDIRASMYVDAMLGKHFALLGSTGTGKSTGAALILHRICELAPQGHVVMIDPHGEYATAFKTNGALYDVGNLQMPYWLMNFEEHCEVFVTREGSDSQIDADILAKCLLIARGKGRLGQEIGKLTVDAPIPYLLSDLTNIISLEMGKMDRAGDTAPYLRLKTKIDEIKADPRYGFMFSGMLVADTMADFLARIFRLPGDGKPISIIDVSGVPSEITSVVVAMLSRMVFDFAIWSRGEAQRPVLLVCEEAHRYIPNERNADSSSVGRILGRIAKEGRKYGVSLGLITQRPSDLAEGVLSQCGTIISMRLNNDRDQAFVRAAMPEGARGFLDSIPALRNRECIICGEGVAIPIRVSFDDLDDNRRPASDDPIFSDLWRQSGGEDQIIARTIKRWRSQGR</sequence>
<evidence type="ECO:0000313" key="3">
    <source>
        <dbReference type="Proteomes" id="UP000595894"/>
    </source>
</evidence>
<proteinExistence type="predicted"/>
<dbReference type="Gene3D" id="3.40.50.300">
    <property type="entry name" value="P-loop containing nucleotide triphosphate hydrolases"/>
    <property type="match status" value="2"/>
</dbReference>
<dbReference type="InterPro" id="IPR027417">
    <property type="entry name" value="P-loop_NTPase"/>
</dbReference>
<protein>
    <submittedName>
        <fullName evidence="2">DUF87 domain-containing protein</fullName>
    </submittedName>
</protein>
<dbReference type="InterPro" id="IPR002789">
    <property type="entry name" value="HerA_central"/>
</dbReference>
<dbReference type="Pfam" id="PF01935">
    <property type="entry name" value="DUF87"/>
    <property type="match status" value="1"/>
</dbReference>
<dbReference type="PANTHER" id="PTHR42957:SF1">
    <property type="entry name" value="HELICASE MJ1565-RELATED"/>
    <property type="match status" value="1"/>
</dbReference>
<evidence type="ECO:0000259" key="1">
    <source>
        <dbReference type="Pfam" id="PF01935"/>
    </source>
</evidence>
<reference evidence="3" key="1">
    <citation type="submission" date="2020-09" db="EMBL/GenBank/DDBJ databases">
        <title>Sphingomonas sp., a new species isolated from pork steak.</title>
        <authorList>
            <person name="Heidler von Heilborn D."/>
        </authorList>
    </citation>
    <scope>NUCLEOTIDE SEQUENCE [LARGE SCALE GENOMIC DNA]</scope>
</reference>
<feature type="domain" description="Helicase HerA central" evidence="1">
    <location>
        <begin position="150"/>
        <end position="384"/>
    </location>
</feature>
<accession>A0A974NUA2</accession>
<dbReference type="AlphaFoldDB" id="A0A974NUA2"/>
<dbReference type="CDD" id="cd01127">
    <property type="entry name" value="TrwB_TraG_TraD_VirD4"/>
    <property type="match status" value="1"/>
</dbReference>
<name>A0A974NUA2_9SPHN</name>
<dbReference type="RefSeq" id="WP_202093168.1">
    <property type="nucleotide sequence ID" value="NZ_CP061035.1"/>
</dbReference>
<dbReference type="EMBL" id="CP061035">
    <property type="protein sequence ID" value="QQV77046.1"/>
    <property type="molecule type" value="Genomic_DNA"/>
</dbReference>
<organism evidence="2 3">
    <name type="scientific">Sphingomonas aliaeris</name>
    <dbReference type="NCBI Taxonomy" id="2759526"/>
    <lineage>
        <taxon>Bacteria</taxon>
        <taxon>Pseudomonadati</taxon>
        <taxon>Pseudomonadota</taxon>
        <taxon>Alphaproteobacteria</taxon>
        <taxon>Sphingomonadales</taxon>
        <taxon>Sphingomonadaceae</taxon>
        <taxon>Sphingomonas</taxon>
    </lineage>
</organism>
<dbReference type="PANTHER" id="PTHR42957">
    <property type="entry name" value="HELICASE MJ1565-RELATED"/>
    <property type="match status" value="1"/>
</dbReference>
<dbReference type="SUPFAM" id="SSF52540">
    <property type="entry name" value="P-loop containing nucleoside triphosphate hydrolases"/>
    <property type="match status" value="1"/>
</dbReference>
<dbReference type="Proteomes" id="UP000595894">
    <property type="component" value="Chromosome"/>
</dbReference>
<gene>
    <name evidence="2" type="ORF">H5J25_17125</name>
</gene>
<keyword evidence="3" id="KW-1185">Reference proteome</keyword>
<evidence type="ECO:0000313" key="2">
    <source>
        <dbReference type="EMBL" id="QQV77046.1"/>
    </source>
</evidence>
<dbReference type="KEGG" id="sari:H5J25_17125"/>